<reference evidence="2" key="1">
    <citation type="journal article" date="2017" name="PLoS ONE">
        <title>The Agassiz's desert tortoise genome provides a resource for the conservation of a threatened species.</title>
        <authorList>
            <person name="Tollis M."/>
            <person name="DeNardo D.F."/>
            <person name="Cornelius J.A."/>
            <person name="Dolby G.A."/>
            <person name="Edwards T."/>
            <person name="Henen B.T."/>
            <person name="Karl A.E."/>
            <person name="Murphy R.W."/>
            <person name="Kusumi K."/>
        </authorList>
    </citation>
    <scope>NUCLEOTIDE SEQUENCE [LARGE SCALE GENOMIC DNA]</scope>
</reference>
<reference evidence="1" key="3">
    <citation type="submission" date="2025-09" db="UniProtKB">
        <authorList>
            <consortium name="Ensembl"/>
        </authorList>
    </citation>
    <scope>IDENTIFICATION</scope>
</reference>
<sequence>METRQRLQQQQVVARAGAAFRSGRSRPLGFRLRQLRALERLVTEKEAEIAAALQADLHKMLQEVQEPCQRQMCANLPPT</sequence>
<dbReference type="AlphaFoldDB" id="A0A452GL80"/>
<accession>A0A452GL80</accession>
<dbReference type="Gene3D" id="3.40.605.10">
    <property type="entry name" value="Aldehyde Dehydrogenase, Chain A, domain 1"/>
    <property type="match status" value="1"/>
</dbReference>
<protein>
    <submittedName>
        <fullName evidence="1">Uncharacterized protein</fullName>
    </submittedName>
</protein>
<dbReference type="InterPro" id="IPR016161">
    <property type="entry name" value="Ald_DH/histidinol_DH"/>
</dbReference>
<dbReference type="STRING" id="38772.ENSGAGP00000002428"/>
<reference evidence="1" key="2">
    <citation type="submission" date="2025-08" db="UniProtKB">
        <authorList>
            <consortium name="Ensembl"/>
        </authorList>
    </citation>
    <scope>IDENTIFICATION</scope>
</reference>
<dbReference type="Ensembl" id="ENSGAGT00000002784.1">
    <property type="protein sequence ID" value="ENSGAGP00000002428.1"/>
    <property type="gene ID" value="ENSGAGG00000001971.1"/>
</dbReference>
<dbReference type="InterPro" id="IPR016162">
    <property type="entry name" value="Ald_DH_N"/>
</dbReference>
<dbReference type="Proteomes" id="UP000291020">
    <property type="component" value="Unassembled WGS sequence"/>
</dbReference>
<evidence type="ECO:0000313" key="2">
    <source>
        <dbReference type="Proteomes" id="UP000291020"/>
    </source>
</evidence>
<dbReference type="SUPFAM" id="SSF53720">
    <property type="entry name" value="ALDH-like"/>
    <property type="match status" value="1"/>
</dbReference>
<name>A0A452GL80_9SAUR</name>
<evidence type="ECO:0000313" key="1">
    <source>
        <dbReference type="Ensembl" id="ENSGAGP00000002428.1"/>
    </source>
</evidence>
<proteinExistence type="predicted"/>
<organism evidence="1 2">
    <name type="scientific">Gopherus agassizii</name>
    <name type="common">Agassiz's desert tortoise</name>
    <dbReference type="NCBI Taxonomy" id="38772"/>
    <lineage>
        <taxon>Eukaryota</taxon>
        <taxon>Metazoa</taxon>
        <taxon>Chordata</taxon>
        <taxon>Craniata</taxon>
        <taxon>Vertebrata</taxon>
        <taxon>Euteleostomi</taxon>
        <taxon>Archelosauria</taxon>
        <taxon>Testudinata</taxon>
        <taxon>Testudines</taxon>
        <taxon>Cryptodira</taxon>
        <taxon>Durocryptodira</taxon>
        <taxon>Testudinoidea</taxon>
        <taxon>Testudinidae</taxon>
        <taxon>Gopherus</taxon>
    </lineage>
</organism>
<dbReference type="GO" id="GO:0016491">
    <property type="term" value="F:oxidoreductase activity"/>
    <property type="evidence" value="ECO:0007669"/>
    <property type="project" value="InterPro"/>
</dbReference>
<keyword evidence="2" id="KW-1185">Reference proteome</keyword>